<evidence type="ECO:0000313" key="1">
    <source>
        <dbReference type="EMBL" id="KAH0557691.1"/>
    </source>
</evidence>
<evidence type="ECO:0000313" key="2">
    <source>
        <dbReference type="Proteomes" id="UP000826195"/>
    </source>
</evidence>
<keyword evidence="2" id="KW-1185">Reference proteome</keyword>
<comment type="caution">
    <text evidence="1">The sequence shown here is derived from an EMBL/GenBank/DDBJ whole genome shotgun (WGS) entry which is preliminary data.</text>
</comment>
<dbReference type="AlphaFoldDB" id="A0AAV7ITR5"/>
<sequence length="73" mass="8572">MVQEYGDANYGLWRKKRRRSCRKIGKRESGFLKTKMEMKGSTLAFCCSLHFEVGEEMSGVHTRIDYSKLRDFS</sequence>
<proteinExistence type="predicted"/>
<dbReference type="EMBL" id="JAHXZJ010000747">
    <property type="protein sequence ID" value="KAH0557691.1"/>
    <property type="molecule type" value="Genomic_DNA"/>
</dbReference>
<protein>
    <submittedName>
        <fullName evidence="1">Uncharacterized protein</fullName>
    </submittedName>
</protein>
<name>A0AAV7ITR5_COTGL</name>
<accession>A0AAV7ITR5</accession>
<reference evidence="1 2" key="1">
    <citation type="journal article" date="2021" name="J. Hered.">
        <title>A chromosome-level genome assembly of the parasitoid wasp, Cotesia glomerata (Hymenoptera: Braconidae).</title>
        <authorList>
            <person name="Pinto B.J."/>
            <person name="Weis J.J."/>
            <person name="Gamble T."/>
            <person name="Ode P.J."/>
            <person name="Paul R."/>
            <person name="Zaspel J.M."/>
        </authorList>
    </citation>
    <scope>NUCLEOTIDE SEQUENCE [LARGE SCALE GENOMIC DNA]</scope>
    <source>
        <strain evidence="1">CgM1</strain>
    </source>
</reference>
<gene>
    <name evidence="1" type="ORF">KQX54_010372</name>
</gene>
<dbReference type="Proteomes" id="UP000826195">
    <property type="component" value="Unassembled WGS sequence"/>
</dbReference>
<organism evidence="1 2">
    <name type="scientific">Cotesia glomerata</name>
    <name type="common">Lepidopteran parasitic wasp</name>
    <name type="synonym">Apanteles glomeratus</name>
    <dbReference type="NCBI Taxonomy" id="32391"/>
    <lineage>
        <taxon>Eukaryota</taxon>
        <taxon>Metazoa</taxon>
        <taxon>Ecdysozoa</taxon>
        <taxon>Arthropoda</taxon>
        <taxon>Hexapoda</taxon>
        <taxon>Insecta</taxon>
        <taxon>Pterygota</taxon>
        <taxon>Neoptera</taxon>
        <taxon>Endopterygota</taxon>
        <taxon>Hymenoptera</taxon>
        <taxon>Apocrita</taxon>
        <taxon>Ichneumonoidea</taxon>
        <taxon>Braconidae</taxon>
        <taxon>Microgastrinae</taxon>
        <taxon>Cotesia</taxon>
    </lineage>
</organism>